<dbReference type="Gene3D" id="3.90.180.10">
    <property type="entry name" value="Medium-chain alcohol dehydrogenases, catalytic domain"/>
    <property type="match status" value="1"/>
</dbReference>
<dbReference type="SUPFAM" id="SSF50129">
    <property type="entry name" value="GroES-like"/>
    <property type="match status" value="1"/>
</dbReference>
<evidence type="ECO:0000256" key="9">
    <source>
        <dbReference type="ARBA" id="ARBA00023242"/>
    </source>
</evidence>
<dbReference type="GO" id="GO:0006351">
    <property type="term" value="P:DNA-templated transcription"/>
    <property type="evidence" value="ECO:0007669"/>
    <property type="project" value="InterPro"/>
</dbReference>
<dbReference type="SUPFAM" id="SSF57701">
    <property type="entry name" value="Zn2/Cys6 DNA-binding domain"/>
    <property type="match status" value="1"/>
</dbReference>
<feature type="compositionally biased region" description="Polar residues" evidence="10">
    <location>
        <begin position="13"/>
        <end position="22"/>
    </location>
</feature>
<evidence type="ECO:0000313" key="12">
    <source>
        <dbReference type="EMBL" id="THZ30977.1"/>
    </source>
</evidence>
<evidence type="ECO:0000256" key="1">
    <source>
        <dbReference type="ARBA" id="ARBA00004123"/>
    </source>
</evidence>
<dbReference type="InterPro" id="IPR013154">
    <property type="entry name" value="ADH-like_N"/>
</dbReference>
<dbReference type="Pfam" id="PF00172">
    <property type="entry name" value="Zn_clus"/>
    <property type="match status" value="1"/>
</dbReference>
<dbReference type="Gene3D" id="4.10.240.10">
    <property type="entry name" value="Zn(2)-C6 fungal-type DNA-binding domain"/>
    <property type="match status" value="1"/>
</dbReference>
<keyword evidence="5" id="KW-0560">Oxidoreductase</keyword>
<dbReference type="EMBL" id="QZBM01000017">
    <property type="protein sequence ID" value="THZ30977.1"/>
    <property type="molecule type" value="Genomic_DNA"/>
</dbReference>
<dbReference type="GO" id="GO:0005634">
    <property type="term" value="C:nucleus"/>
    <property type="evidence" value="ECO:0007669"/>
    <property type="project" value="UniProtKB-SubCell"/>
</dbReference>
<gene>
    <name evidence="12" type="ORF">D6C91_00973</name>
</gene>
<keyword evidence="6" id="KW-0805">Transcription regulation</keyword>
<evidence type="ECO:0000256" key="7">
    <source>
        <dbReference type="ARBA" id="ARBA00023125"/>
    </source>
</evidence>
<dbReference type="SMART" id="SM00829">
    <property type="entry name" value="PKS_ER"/>
    <property type="match status" value="1"/>
</dbReference>
<accession>A0A4S9U205</accession>
<dbReference type="PROSITE" id="PS00463">
    <property type="entry name" value="ZN2_CY6_FUNGAL_1"/>
    <property type="match status" value="1"/>
</dbReference>
<dbReference type="Gene3D" id="3.40.50.720">
    <property type="entry name" value="NAD(P)-binding Rossmann-like Domain"/>
    <property type="match status" value="1"/>
</dbReference>
<keyword evidence="7" id="KW-0238">DNA-binding</keyword>
<dbReference type="Pfam" id="PF08240">
    <property type="entry name" value="ADH_N"/>
    <property type="match status" value="1"/>
</dbReference>
<dbReference type="PANTHER" id="PTHR47540">
    <property type="entry name" value="THIAMINE REPRESSIBLE GENES REGULATORY PROTEIN THI5"/>
    <property type="match status" value="1"/>
</dbReference>
<dbReference type="InterPro" id="IPR047122">
    <property type="entry name" value="Trans-enoyl_RdTase-like"/>
</dbReference>
<evidence type="ECO:0000256" key="3">
    <source>
        <dbReference type="ARBA" id="ARBA00011245"/>
    </source>
</evidence>
<comment type="caution">
    <text evidence="12">The sequence shown here is derived from an EMBL/GenBank/DDBJ whole genome shotgun (WGS) entry which is preliminary data.</text>
</comment>
<dbReference type="CDD" id="cd08249">
    <property type="entry name" value="enoyl_reductase_like"/>
    <property type="match status" value="1"/>
</dbReference>
<comment type="subunit">
    <text evidence="3">Monomer.</text>
</comment>
<dbReference type="SMART" id="SM00066">
    <property type="entry name" value="GAL4"/>
    <property type="match status" value="1"/>
</dbReference>
<dbReference type="Pfam" id="PF04082">
    <property type="entry name" value="Fungal_trans"/>
    <property type="match status" value="1"/>
</dbReference>
<name>A0A4S9U205_AURPU</name>
<comment type="subcellular location">
    <subcellularLocation>
        <location evidence="1">Nucleus</location>
    </subcellularLocation>
</comment>
<feature type="region of interest" description="Disordered" evidence="10">
    <location>
        <begin position="1"/>
        <end position="35"/>
    </location>
</feature>
<evidence type="ECO:0000256" key="10">
    <source>
        <dbReference type="SAM" id="MobiDB-lite"/>
    </source>
</evidence>
<reference evidence="12 13" key="1">
    <citation type="submission" date="2018-10" db="EMBL/GenBank/DDBJ databases">
        <title>Fifty Aureobasidium pullulans genomes reveal a recombining polyextremotolerant generalist.</title>
        <authorList>
            <person name="Gostincar C."/>
            <person name="Turk M."/>
            <person name="Zajc J."/>
            <person name="Gunde-Cimerman N."/>
        </authorList>
    </citation>
    <scope>NUCLEOTIDE SEQUENCE [LARGE SCALE GENOMIC DNA]</scope>
    <source>
        <strain evidence="12 13">EXF-3863</strain>
    </source>
</reference>
<dbReference type="GO" id="GO:0045944">
    <property type="term" value="P:positive regulation of transcription by RNA polymerase II"/>
    <property type="evidence" value="ECO:0007669"/>
    <property type="project" value="TreeGrafter"/>
</dbReference>
<dbReference type="InterPro" id="IPR036291">
    <property type="entry name" value="NAD(P)-bd_dom_sf"/>
</dbReference>
<dbReference type="GO" id="GO:0043565">
    <property type="term" value="F:sequence-specific DNA binding"/>
    <property type="evidence" value="ECO:0007669"/>
    <property type="project" value="TreeGrafter"/>
</dbReference>
<dbReference type="SMART" id="SM00906">
    <property type="entry name" value="Fungal_trans"/>
    <property type="match status" value="1"/>
</dbReference>
<sequence length="1114" mass="123112">MAWQARPSDDASRATNRSTSFELEQGHTRKRQKVTRACDSCKARKKRCSGDQPCAFCRKVKGTCTYDAQYSRDDTSMVVLTWLPIQGIAVPPSPAQTDNVHHLDHASPAHISPAYISPATHKSPAANISPVHIDPIRHVDPVTRARRHSARDIPGLAAESDHDPVHLPLTTALAGPLDGLDDISRPPIYSEAPSRRLTPEPGEAIDGQYHGPSSAQSFLGQALRRFNRNHPQSLLKDSQPHAETETETLSFGDAKIAEPDTSKFAWPEYRIATRLLDRYFEFSSPTYRYMHEPTMHQWLKKIYDKSDVPVAAQACIVLIFASASVFTVDSFGDTIDASHQGWQSSEMYFKKAESLLAKETGPPRLESVQARFAAVQYLLASSRPNKGLFTFGTMIQLMQAVGIHRRRNSGTSPLDSITIEIHRRLFWCAFTMDKYLSIIMGRMPLLHIDETNQTLPMVVNDEDLTSDGIRQQSSITGRDCLLHATLAHVEIGIILAKASQEQHRLPTTTDRSHVEAAVRRSEEIRDWHSKLTPILSGAIHSSSLIPCFRRQHSVLTLARLHAIMFITRPLLLRDLSVGLPATEAQQYRDQLRACIFAARDAIEMINGSARYRVLYPAFWFSQYIAFSAISIIHIYIIQQSRQRIPTDLFTTNSTESTTMNSKSLFQLALEGQGHLAEAGVKSAPVWRYSPILEGLSAETGRCTASQVTATHESRASVAQMAQMSVAANQHHSMPISNDNREPASAPDHFAIPSFQLDAMWMNGHESLFDDLIADNMDNNNLTMDFWPQFDNLPIGMRLHLWNDWIWISMNDWLKQSLGEGILPHIRYPTIFGEDIAGTVVATGEGVTRFHVGDRVLAVAGLIPSNNTPEGAFQLYTVAREWLTCHLPPNISFEQGCALPLALVVAGLGLFGKQYLGLDLPTVPARPKDETRLRAVIIAGGASAVGGTAVQLASQAGYEVISTSSPKNFDLVKTLGAAQVVDYHSPTITDDLRQAVQGRELVGAFSLGDGTADYLADVLNSHEGPVNKFIARAEGKHDVPEEGDVVVKFILISPQVIGPDTPLRPIFEDYLPKALDGQFVPRPTPEVVGKGLDQIQNAMDVLRKGVSAKKIVVQL</sequence>
<dbReference type="GO" id="GO:0008270">
    <property type="term" value="F:zinc ion binding"/>
    <property type="evidence" value="ECO:0007669"/>
    <property type="project" value="InterPro"/>
</dbReference>
<evidence type="ECO:0000313" key="13">
    <source>
        <dbReference type="Proteomes" id="UP000308005"/>
    </source>
</evidence>
<dbReference type="InterPro" id="IPR001138">
    <property type="entry name" value="Zn2Cys6_DnaBD"/>
</dbReference>
<dbReference type="PANTHER" id="PTHR47540:SF3">
    <property type="entry name" value="ZN(II)2CYS6 TRANSCRIPTION FACTOR (EUROFUNG)"/>
    <property type="match status" value="1"/>
</dbReference>
<dbReference type="InterPro" id="IPR007219">
    <property type="entry name" value="XnlR_reg_dom"/>
</dbReference>
<proteinExistence type="inferred from homology"/>
<dbReference type="GO" id="GO:0000981">
    <property type="term" value="F:DNA-binding transcription factor activity, RNA polymerase II-specific"/>
    <property type="evidence" value="ECO:0007669"/>
    <property type="project" value="InterPro"/>
</dbReference>
<dbReference type="CDD" id="cd12148">
    <property type="entry name" value="fungal_TF_MHR"/>
    <property type="match status" value="1"/>
</dbReference>
<dbReference type="PROSITE" id="PS50048">
    <property type="entry name" value="ZN2_CY6_FUNGAL_2"/>
    <property type="match status" value="1"/>
</dbReference>
<evidence type="ECO:0000259" key="11">
    <source>
        <dbReference type="PROSITE" id="PS50048"/>
    </source>
</evidence>
<keyword evidence="4" id="KW-0479">Metal-binding</keyword>
<dbReference type="SUPFAM" id="SSF51735">
    <property type="entry name" value="NAD(P)-binding Rossmann-fold domains"/>
    <property type="match status" value="1"/>
</dbReference>
<dbReference type="InterPro" id="IPR036864">
    <property type="entry name" value="Zn2-C6_fun-type_DNA-bd_sf"/>
</dbReference>
<dbReference type="Proteomes" id="UP000308005">
    <property type="component" value="Unassembled WGS sequence"/>
</dbReference>
<dbReference type="InterPro" id="IPR020843">
    <property type="entry name" value="ER"/>
</dbReference>
<evidence type="ECO:0000256" key="6">
    <source>
        <dbReference type="ARBA" id="ARBA00023015"/>
    </source>
</evidence>
<dbReference type="GO" id="GO:0016651">
    <property type="term" value="F:oxidoreductase activity, acting on NAD(P)H"/>
    <property type="evidence" value="ECO:0007669"/>
    <property type="project" value="InterPro"/>
</dbReference>
<dbReference type="InterPro" id="IPR051711">
    <property type="entry name" value="Stress_Response_Reg"/>
</dbReference>
<evidence type="ECO:0000256" key="5">
    <source>
        <dbReference type="ARBA" id="ARBA00023002"/>
    </source>
</evidence>
<comment type="similarity">
    <text evidence="2">Belongs to the zinc-containing alcohol dehydrogenase family.</text>
</comment>
<dbReference type="AlphaFoldDB" id="A0A4S9U205"/>
<dbReference type="CDD" id="cd00067">
    <property type="entry name" value="GAL4"/>
    <property type="match status" value="1"/>
</dbReference>
<protein>
    <recommendedName>
        <fullName evidence="11">Zn(2)-C6 fungal-type domain-containing protein</fullName>
    </recommendedName>
</protein>
<evidence type="ECO:0000256" key="8">
    <source>
        <dbReference type="ARBA" id="ARBA00023163"/>
    </source>
</evidence>
<evidence type="ECO:0000256" key="4">
    <source>
        <dbReference type="ARBA" id="ARBA00022723"/>
    </source>
</evidence>
<evidence type="ECO:0000256" key="2">
    <source>
        <dbReference type="ARBA" id="ARBA00008072"/>
    </source>
</evidence>
<keyword evidence="9" id="KW-0539">Nucleus</keyword>
<feature type="domain" description="Zn(2)-C6 fungal-type" evidence="11">
    <location>
        <begin position="37"/>
        <end position="66"/>
    </location>
</feature>
<organism evidence="12 13">
    <name type="scientific">Aureobasidium pullulans</name>
    <name type="common">Black yeast</name>
    <name type="synonym">Pullularia pullulans</name>
    <dbReference type="NCBI Taxonomy" id="5580"/>
    <lineage>
        <taxon>Eukaryota</taxon>
        <taxon>Fungi</taxon>
        <taxon>Dikarya</taxon>
        <taxon>Ascomycota</taxon>
        <taxon>Pezizomycotina</taxon>
        <taxon>Dothideomycetes</taxon>
        <taxon>Dothideomycetidae</taxon>
        <taxon>Dothideales</taxon>
        <taxon>Saccotheciaceae</taxon>
        <taxon>Aureobasidium</taxon>
    </lineage>
</organism>
<dbReference type="InterPro" id="IPR011032">
    <property type="entry name" value="GroES-like_sf"/>
</dbReference>
<keyword evidence="8" id="KW-0804">Transcription</keyword>